<dbReference type="Proteomes" id="UP001445076">
    <property type="component" value="Unassembled WGS sequence"/>
</dbReference>
<organism evidence="1 2">
    <name type="scientific">Cherax quadricarinatus</name>
    <name type="common">Australian red claw crayfish</name>
    <dbReference type="NCBI Taxonomy" id="27406"/>
    <lineage>
        <taxon>Eukaryota</taxon>
        <taxon>Metazoa</taxon>
        <taxon>Ecdysozoa</taxon>
        <taxon>Arthropoda</taxon>
        <taxon>Crustacea</taxon>
        <taxon>Multicrustacea</taxon>
        <taxon>Malacostraca</taxon>
        <taxon>Eumalacostraca</taxon>
        <taxon>Eucarida</taxon>
        <taxon>Decapoda</taxon>
        <taxon>Pleocyemata</taxon>
        <taxon>Astacidea</taxon>
        <taxon>Parastacoidea</taxon>
        <taxon>Parastacidae</taxon>
        <taxon>Cherax</taxon>
    </lineage>
</organism>
<gene>
    <name evidence="1" type="ORF">OTU49_008700</name>
</gene>
<name>A0AAW0WPJ1_CHEQU</name>
<evidence type="ECO:0000313" key="2">
    <source>
        <dbReference type="Proteomes" id="UP001445076"/>
    </source>
</evidence>
<proteinExistence type="predicted"/>
<protein>
    <submittedName>
        <fullName evidence="1">Uncharacterized protein</fullName>
    </submittedName>
</protein>
<sequence length="104" mass="11934">MHSNTVNTVLNYLRLSLSSYKVGFCQDCVCSSGVEQLELFVQHDMDRGDKRKVFHQCVSKCVFLSCCSWKKLSGTKGKCTVSDSRKMKIMTKKMMMPEVLHKKM</sequence>
<comment type="caution">
    <text evidence="1">The sequence shown here is derived from an EMBL/GenBank/DDBJ whole genome shotgun (WGS) entry which is preliminary data.</text>
</comment>
<accession>A0AAW0WPJ1</accession>
<dbReference type="AlphaFoldDB" id="A0AAW0WPJ1"/>
<evidence type="ECO:0000313" key="1">
    <source>
        <dbReference type="EMBL" id="KAK8729237.1"/>
    </source>
</evidence>
<feature type="non-terminal residue" evidence="1">
    <location>
        <position position="104"/>
    </location>
</feature>
<keyword evidence="2" id="KW-1185">Reference proteome</keyword>
<reference evidence="1 2" key="1">
    <citation type="journal article" date="2024" name="BMC Genomics">
        <title>Genome assembly of redclaw crayfish (Cherax quadricarinatus) provides insights into its immune adaptation and hypoxia tolerance.</title>
        <authorList>
            <person name="Liu Z."/>
            <person name="Zheng J."/>
            <person name="Li H."/>
            <person name="Fang K."/>
            <person name="Wang S."/>
            <person name="He J."/>
            <person name="Zhou D."/>
            <person name="Weng S."/>
            <person name="Chi M."/>
            <person name="Gu Z."/>
            <person name="He J."/>
            <person name="Li F."/>
            <person name="Wang M."/>
        </authorList>
    </citation>
    <scope>NUCLEOTIDE SEQUENCE [LARGE SCALE GENOMIC DNA]</scope>
    <source>
        <strain evidence="1">ZL_2023a</strain>
    </source>
</reference>
<dbReference type="EMBL" id="JARKIK010000068">
    <property type="protein sequence ID" value="KAK8729237.1"/>
    <property type="molecule type" value="Genomic_DNA"/>
</dbReference>